<reference evidence="3" key="1">
    <citation type="journal article" date="2019" name="Int. J. Syst. Evol. Microbiol.">
        <title>The Global Catalogue of Microorganisms (GCM) 10K type strain sequencing project: providing services to taxonomists for standard genome sequencing and annotation.</title>
        <authorList>
            <consortium name="The Broad Institute Genomics Platform"/>
            <consortium name="The Broad Institute Genome Sequencing Center for Infectious Disease"/>
            <person name="Wu L."/>
            <person name="Ma J."/>
        </authorList>
    </citation>
    <scope>NUCLEOTIDE SEQUENCE [LARGE SCALE GENOMIC DNA]</scope>
    <source>
        <strain evidence="3">KCTC 13128</strain>
    </source>
</reference>
<name>A0ABV7CVT3_9BACI</name>
<evidence type="ECO:0000313" key="3">
    <source>
        <dbReference type="Proteomes" id="UP001595279"/>
    </source>
</evidence>
<dbReference type="Proteomes" id="UP001595279">
    <property type="component" value="Unassembled WGS sequence"/>
</dbReference>
<sequence>MSEKDKERKNVIRDPKDTEQGSQLQDNQMDEAKGNKEEQKED</sequence>
<evidence type="ECO:0000256" key="1">
    <source>
        <dbReference type="SAM" id="MobiDB-lite"/>
    </source>
</evidence>
<feature type="compositionally biased region" description="Basic and acidic residues" evidence="1">
    <location>
        <begin position="1"/>
        <end position="19"/>
    </location>
</feature>
<evidence type="ECO:0008006" key="4">
    <source>
        <dbReference type="Google" id="ProtNLM"/>
    </source>
</evidence>
<evidence type="ECO:0000313" key="2">
    <source>
        <dbReference type="EMBL" id="MFC3040364.1"/>
    </source>
</evidence>
<comment type="caution">
    <text evidence="2">The sequence shown here is derived from an EMBL/GenBank/DDBJ whole genome shotgun (WGS) entry which is preliminary data.</text>
</comment>
<organism evidence="2 3">
    <name type="scientific">Virgibacillus xinjiangensis</name>
    <dbReference type="NCBI Taxonomy" id="393090"/>
    <lineage>
        <taxon>Bacteria</taxon>
        <taxon>Bacillati</taxon>
        <taxon>Bacillota</taxon>
        <taxon>Bacilli</taxon>
        <taxon>Bacillales</taxon>
        <taxon>Bacillaceae</taxon>
        <taxon>Virgibacillus</taxon>
    </lineage>
</organism>
<protein>
    <recommendedName>
        <fullName evidence="4">3-methyladenine DNA glycosylase</fullName>
    </recommendedName>
</protein>
<gene>
    <name evidence="2" type="ORF">ACFOGI_08850</name>
</gene>
<feature type="compositionally biased region" description="Basic and acidic residues" evidence="1">
    <location>
        <begin position="30"/>
        <end position="42"/>
    </location>
</feature>
<feature type="region of interest" description="Disordered" evidence="1">
    <location>
        <begin position="1"/>
        <end position="42"/>
    </location>
</feature>
<dbReference type="RefSeq" id="WP_390271541.1">
    <property type="nucleotide sequence ID" value="NZ_JBHRSA010000035.1"/>
</dbReference>
<accession>A0ABV7CVT3</accession>
<keyword evidence="3" id="KW-1185">Reference proteome</keyword>
<proteinExistence type="predicted"/>
<dbReference type="EMBL" id="JBHRSA010000035">
    <property type="protein sequence ID" value="MFC3040364.1"/>
    <property type="molecule type" value="Genomic_DNA"/>
</dbReference>